<dbReference type="Proteomes" id="UP000785679">
    <property type="component" value="Unassembled WGS sequence"/>
</dbReference>
<gene>
    <name evidence="1" type="ORF">FGO68_gene16688</name>
</gene>
<evidence type="ECO:0000313" key="2">
    <source>
        <dbReference type="Proteomes" id="UP000785679"/>
    </source>
</evidence>
<protein>
    <submittedName>
        <fullName evidence="1">Uncharacterized protein</fullName>
    </submittedName>
</protein>
<reference evidence="1" key="1">
    <citation type="submission" date="2019-06" db="EMBL/GenBank/DDBJ databases">
        <authorList>
            <person name="Zheng W."/>
        </authorList>
    </citation>
    <scope>NUCLEOTIDE SEQUENCE</scope>
    <source>
        <strain evidence="1">QDHG01</strain>
    </source>
</reference>
<sequence length="80" mass="9083">MRKSNLTRIPQTITISVRLQPQAIEISTLIKPPRPLHFFKIIMRGVICLAEPHQMRAKYQGKCLPSSSAKPFKKPSNSKV</sequence>
<dbReference type="EMBL" id="RRYP01018880">
    <property type="protein sequence ID" value="TNV73438.1"/>
    <property type="molecule type" value="Genomic_DNA"/>
</dbReference>
<organism evidence="1 2">
    <name type="scientific">Halteria grandinella</name>
    <dbReference type="NCBI Taxonomy" id="5974"/>
    <lineage>
        <taxon>Eukaryota</taxon>
        <taxon>Sar</taxon>
        <taxon>Alveolata</taxon>
        <taxon>Ciliophora</taxon>
        <taxon>Intramacronucleata</taxon>
        <taxon>Spirotrichea</taxon>
        <taxon>Stichotrichia</taxon>
        <taxon>Sporadotrichida</taxon>
        <taxon>Halteriidae</taxon>
        <taxon>Halteria</taxon>
    </lineage>
</organism>
<dbReference type="AlphaFoldDB" id="A0A8J8NEP6"/>
<evidence type="ECO:0000313" key="1">
    <source>
        <dbReference type="EMBL" id="TNV73438.1"/>
    </source>
</evidence>
<proteinExistence type="predicted"/>
<name>A0A8J8NEP6_HALGN</name>
<accession>A0A8J8NEP6</accession>
<comment type="caution">
    <text evidence="1">The sequence shown here is derived from an EMBL/GenBank/DDBJ whole genome shotgun (WGS) entry which is preliminary data.</text>
</comment>
<keyword evidence="2" id="KW-1185">Reference proteome</keyword>